<dbReference type="EMBL" id="SLVV01000006">
    <property type="protein sequence ID" value="TCN24943.1"/>
    <property type="molecule type" value="Genomic_DNA"/>
</dbReference>
<reference evidence="1 2" key="1">
    <citation type="journal article" date="2015" name="Stand. Genomic Sci.">
        <title>Genomic Encyclopedia of Bacterial and Archaeal Type Strains, Phase III: the genomes of soil and plant-associated and newly described type strains.</title>
        <authorList>
            <person name="Whitman W.B."/>
            <person name="Woyke T."/>
            <person name="Klenk H.P."/>
            <person name="Zhou Y."/>
            <person name="Lilburn T.G."/>
            <person name="Beck B.J."/>
            <person name="De Vos P."/>
            <person name="Vandamme P."/>
            <person name="Eisen J.A."/>
            <person name="Garrity G."/>
            <person name="Hugenholtz P."/>
            <person name="Kyrpides N.C."/>
        </authorList>
    </citation>
    <scope>NUCLEOTIDE SEQUENCE [LARGE SCALE GENOMIC DNA]</scope>
    <source>
        <strain evidence="1 2">CV53</strain>
    </source>
</reference>
<gene>
    <name evidence="1" type="ORF">EV146_106144</name>
</gene>
<dbReference type="OrthoDB" id="2938007at2"/>
<dbReference type="RefSeq" id="WP_121612232.1">
    <property type="nucleotide sequence ID" value="NZ_CP033044.1"/>
</dbReference>
<organism evidence="1 2">
    <name type="scientific">Mesobacillus foraminis</name>
    <dbReference type="NCBI Taxonomy" id="279826"/>
    <lineage>
        <taxon>Bacteria</taxon>
        <taxon>Bacillati</taxon>
        <taxon>Bacillota</taxon>
        <taxon>Bacilli</taxon>
        <taxon>Bacillales</taxon>
        <taxon>Bacillaceae</taxon>
        <taxon>Mesobacillus</taxon>
    </lineage>
</organism>
<dbReference type="Proteomes" id="UP000295689">
    <property type="component" value="Unassembled WGS sequence"/>
</dbReference>
<dbReference type="InterPro" id="IPR020255">
    <property type="entry name" value="CsgA"/>
</dbReference>
<accession>A0A4R2BEP7</accession>
<dbReference type="Pfam" id="PF17334">
    <property type="entry name" value="CsgA"/>
    <property type="match status" value="1"/>
</dbReference>
<sequence>MEKTLAYLRETLSNYTEKDPVSVTLMNMIENGNYSSEGALVRDLTFEQNDYLNKILQWEIEYAKNEQDEQRARQLNEVFELLF</sequence>
<protein>
    <recommendedName>
        <fullName evidence="3">Sporulation protein</fullName>
    </recommendedName>
</protein>
<dbReference type="AlphaFoldDB" id="A0A4R2BEP7"/>
<evidence type="ECO:0000313" key="1">
    <source>
        <dbReference type="EMBL" id="TCN24943.1"/>
    </source>
</evidence>
<comment type="caution">
    <text evidence="1">The sequence shown here is derived from an EMBL/GenBank/DDBJ whole genome shotgun (WGS) entry which is preliminary data.</text>
</comment>
<keyword evidence="2" id="KW-1185">Reference proteome</keyword>
<proteinExistence type="predicted"/>
<name>A0A4R2BEP7_9BACI</name>
<evidence type="ECO:0008006" key="3">
    <source>
        <dbReference type="Google" id="ProtNLM"/>
    </source>
</evidence>
<evidence type="ECO:0000313" key="2">
    <source>
        <dbReference type="Proteomes" id="UP000295689"/>
    </source>
</evidence>